<keyword evidence="3" id="KW-1185">Reference proteome</keyword>
<dbReference type="OrthoDB" id="3694718at2759"/>
<dbReference type="EMBL" id="ML976614">
    <property type="protein sequence ID" value="KAF1850957.1"/>
    <property type="molecule type" value="Genomic_DNA"/>
</dbReference>
<sequence length="253" mass="29159">MFDQLPWPHDPFRRLHSKHSPFPSYHNYSAPNIDPYMHRSRRYPRGETPHRAPLFGHQAIEGSEFSDEDRSDHRYYLDDKSPPDHRQSYPSPSELELQPNVKTAFRSMQVKIPQRSVDALGLRKDDVLILAPTLTRLKVQIRSHRATETLRVAVAKDMRFRDVVKQLLPAAHSGEVHVHVKLRGEWKELDPSAKIGEVSEMGRFAMNERKEVEVKMVVGGGRGAKRDDMGFGVTLRGAKGWEREIGMESFWIC</sequence>
<feature type="compositionally biased region" description="Basic and acidic residues" evidence="1">
    <location>
        <begin position="68"/>
        <end position="87"/>
    </location>
</feature>
<evidence type="ECO:0000256" key="1">
    <source>
        <dbReference type="SAM" id="MobiDB-lite"/>
    </source>
</evidence>
<gene>
    <name evidence="2" type="ORF">K460DRAFT_24789</name>
</gene>
<name>A0A9P4LE18_9PLEO</name>
<dbReference type="AlphaFoldDB" id="A0A9P4LE18"/>
<evidence type="ECO:0000313" key="3">
    <source>
        <dbReference type="Proteomes" id="UP000800039"/>
    </source>
</evidence>
<evidence type="ECO:0000313" key="2">
    <source>
        <dbReference type="EMBL" id="KAF1850957.1"/>
    </source>
</evidence>
<accession>A0A9P4LE18</accession>
<protein>
    <submittedName>
        <fullName evidence="2">Uncharacterized protein</fullName>
    </submittedName>
</protein>
<proteinExistence type="predicted"/>
<comment type="caution">
    <text evidence="2">The sequence shown here is derived from an EMBL/GenBank/DDBJ whole genome shotgun (WGS) entry which is preliminary data.</text>
</comment>
<dbReference type="GeneID" id="63844615"/>
<dbReference type="Proteomes" id="UP000800039">
    <property type="component" value="Unassembled WGS sequence"/>
</dbReference>
<feature type="region of interest" description="Disordered" evidence="1">
    <location>
        <begin position="39"/>
        <end position="95"/>
    </location>
</feature>
<dbReference type="RefSeq" id="XP_040793520.1">
    <property type="nucleotide sequence ID" value="XM_040927362.1"/>
</dbReference>
<reference evidence="2" key="1">
    <citation type="submission" date="2020-01" db="EMBL/GenBank/DDBJ databases">
        <authorList>
            <consortium name="DOE Joint Genome Institute"/>
            <person name="Haridas S."/>
            <person name="Albert R."/>
            <person name="Binder M."/>
            <person name="Bloem J."/>
            <person name="Labutti K."/>
            <person name="Salamov A."/>
            <person name="Andreopoulos B."/>
            <person name="Baker S.E."/>
            <person name="Barry K."/>
            <person name="Bills G."/>
            <person name="Bluhm B.H."/>
            <person name="Cannon C."/>
            <person name="Castanera R."/>
            <person name="Culley D.E."/>
            <person name="Daum C."/>
            <person name="Ezra D."/>
            <person name="Gonzalez J.B."/>
            <person name="Henrissat B."/>
            <person name="Kuo A."/>
            <person name="Liang C."/>
            <person name="Lipzen A."/>
            <person name="Lutzoni F."/>
            <person name="Magnuson J."/>
            <person name="Mondo S."/>
            <person name="Nolan M."/>
            <person name="Ohm R."/>
            <person name="Pangilinan J."/>
            <person name="Park H.-J."/>
            <person name="Ramirez L."/>
            <person name="Alfaro M."/>
            <person name="Sun H."/>
            <person name="Tritt A."/>
            <person name="Yoshinaga Y."/>
            <person name="Zwiers L.-H."/>
            <person name="Turgeon B.G."/>
            <person name="Goodwin S.B."/>
            <person name="Spatafora J.W."/>
            <person name="Crous P.W."/>
            <person name="Grigoriev I.V."/>
        </authorList>
    </citation>
    <scope>NUCLEOTIDE SEQUENCE</scope>
    <source>
        <strain evidence="2">CBS 394.84</strain>
    </source>
</reference>
<organism evidence="2 3">
    <name type="scientific">Cucurbitaria berberidis CBS 394.84</name>
    <dbReference type="NCBI Taxonomy" id="1168544"/>
    <lineage>
        <taxon>Eukaryota</taxon>
        <taxon>Fungi</taxon>
        <taxon>Dikarya</taxon>
        <taxon>Ascomycota</taxon>
        <taxon>Pezizomycotina</taxon>
        <taxon>Dothideomycetes</taxon>
        <taxon>Pleosporomycetidae</taxon>
        <taxon>Pleosporales</taxon>
        <taxon>Pleosporineae</taxon>
        <taxon>Cucurbitariaceae</taxon>
        <taxon>Cucurbitaria</taxon>
    </lineage>
</organism>